<feature type="region of interest" description="Disordered" evidence="1">
    <location>
        <begin position="122"/>
        <end position="146"/>
    </location>
</feature>
<feature type="compositionally biased region" description="Low complexity" evidence="1">
    <location>
        <begin position="133"/>
        <end position="146"/>
    </location>
</feature>
<accession>A0A5P1ETF4</accession>
<evidence type="ECO:0000256" key="1">
    <source>
        <dbReference type="SAM" id="MobiDB-lite"/>
    </source>
</evidence>
<organism evidence="2 3">
    <name type="scientific">Asparagus officinalis</name>
    <name type="common">Garden asparagus</name>
    <dbReference type="NCBI Taxonomy" id="4686"/>
    <lineage>
        <taxon>Eukaryota</taxon>
        <taxon>Viridiplantae</taxon>
        <taxon>Streptophyta</taxon>
        <taxon>Embryophyta</taxon>
        <taxon>Tracheophyta</taxon>
        <taxon>Spermatophyta</taxon>
        <taxon>Magnoliopsida</taxon>
        <taxon>Liliopsida</taxon>
        <taxon>Asparagales</taxon>
        <taxon>Asparagaceae</taxon>
        <taxon>Asparagoideae</taxon>
        <taxon>Asparagus</taxon>
    </lineage>
</organism>
<evidence type="ECO:0000313" key="2">
    <source>
        <dbReference type="EMBL" id="ONK67340.1"/>
    </source>
</evidence>
<feature type="region of interest" description="Disordered" evidence="1">
    <location>
        <begin position="37"/>
        <end position="59"/>
    </location>
</feature>
<sequence length="146" mass="16022">MERTRSPCPVKRGCTRRMLAVAANEERRVDRRPFPTQGLDTALAMRPTTRTSGDQAAVAPSGFCVPRRHRAVGPASRFKNSRHKRSASCSGGARRPRALAIAVRMPATRRGVWVERRGIHFPVAGGEEGGEGSRSSSDGYEWQLPL</sequence>
<gene>
    <name evidence="2" type="ORF">A4U43_C06F19150</name>
</gene>
<evidence type="ECO:0000313" key="3">
    <source>
        <dbReference type="Proteomes" id="UP000243459"/>
    </source>
</evidence>
<name>A0A5P1ETF4_ASPOF</name>
<dbReference type="Gramene" id="ONK67340">
    <property type="protein sequence ID" value="ONK67340"/>
    <property type="gene ID" value="A4U43_C06F19150"/>
</dbReference>
<dbReference type="Proteomes" id="UP000243459">
    <property type="component" value="Chromosome 6"/>
</dbReference>
<protein>
    <submittedName>
        <fullName evidence="2">Uncharacterized protein</fullName>
    </submittedName>
</protein>
<dbReference type="AlphaFoldDB" id="A0A5P1ETF4"/>
<dbReference type="EMBL" id="CM007386">
    <property type="protein sequence ID" value="ONK67340.1"/>
    <property type="molecule type" value="Genomic_DNA"/>
</dbReference>
<proteinExistence type="predicted"/>
<keyword evidence="3" id="KW-1185">Reference proteome</keyword>
<feature type="region of interest" description="Disordered" evidence="1">
    <location>
        <begin position="71"/>
        <end position="94"/>
    </location>
</feature>
<reference evidence="3" key="1">
    <citation type="journal article" date="2017" name="Nat. Commun.">
        <title>The asparagus genome sheds light on the origin and evolution of a young Y chromosome.</title>
        <authorList>
            <person name="Harkess A."/>
            <person name="Zhou J."/>
            <person name="Xu C."/>
            <person name="Bowers J.E."/>
            <person name="Van der Hulst R."/>
            <person name="Ayyampalayam S."/>
            <person name="Mercati F."/>
            <person name="Riccardi P."/>
            <person name="McKain M.R."/>
            <person name="Kakrana A."/>
            <person name="Tang H."/>
            <person name="Ray J."/>
            <person name="Groenendijk J."/>
            <person name="Arikit S."/>
            <person name="Mathioni S.M."/>
            <person name="Nakano M."/>
            <person name="Shan H."/>
            <person name="Telgmann-Rauber A."/>
            <person name="Kanno A."/>
            <person name="Yue Z."/>
            <person name="Chen H."/>
            <person name="Li W."/>
            <person name="Chen Y."/>
            <person name="Xu X."/>
            <person name="Zhang Y."/>
            <person name="Luo S."/>
            <person name="Chen H."/>
            <person name="Gao J."/>
            <person name="Mao Z."/>
            <person name="Pires J.C."/>
            <person name="Luo M."/>
            <person name="Kudrna D."/>
            <person name="Wing R.A."/>
            <person name="Meyers B.C."/>
            <person name="Yi K."/>
            <person name="Kong H."/>
            <person name="Lavrijsen P."/>
            <person name="Sunseri F."/>
            <person name="Falavigna A."/>
            <person name="Ye Y."/>
            <person name="Leebens-Mack J.H."/>
            <person name="Chen G."/>
        </authorList>
    </citation>
    <scope>NUCLEOTIDE SEQUENCE [LARGE SCALE GENOMIC DNA]</scope>
    <source>
        <strain evidence="3">cv. DH0086</strain>
    </source>
</reference>